<feature type="transmembrane region" description="Helical" evidence="5">
    <location>
        <begin position="105"/>
        <end position="125"/>
    </location>
</feature>
<feature type="domain" description="TMEM205-like" evidence="6">
    <location>
        <begin position="7"/>
        <end position="96"/>
    </location>
</feature>
<evidence type="ECO:0000256" key="1">
    <source>
        <dbReference type="ARBA" id="ARBA00004370"/>
    </source>
</evidence>
<evidence type="ECO:0000256" key="5">
    <source>
        <dbReference type="SAM" id="Phobius"/>
    </source>
</evidence>
<dbReference type="EMBL" id="FNEK01000090">
    <property type="protein sequence ID" value="SDL50874.1"/>
    <property type="molecule type" value="Genomic_DNA"/>
</dbReference>
<evidence type="ECO:0000313" key="8">
    <source>
        <dbReference type="Proteomes" id="UP000199382"/>
    </source>
</evidence>
<keyword evidence="2 5" id="KW-0812">Transmembrane</keyword>
<name>A0A1G9KMZ5_9RHOB</name>
<dbReference type="AlphaFoldDB" id="A0A1G9KMZ5"/>
<feature type="transmembrane region" description="Helical" evidence="5">
    <location>
        <begin position="46"/>
        <end position="63"/>
    </location>
</feature>
<comment type="subcellular location">
    <subcellularLocation>
        <location evidence="1">Membrane</location>
    </subcellularLocation>
</comment>
<protein>
    <recommendedName>
        <fullName evidence="6">TMEM205-like domain-containing protein</fullName>
    </recommendedName>
</protein>
<dbReference type="STRING" id="571298.SAMN04488026_10908"/>
<sequence>MTLLALLATALLFGGMVLYSFGFAAFLFSSLPAMQAGPLLRRAFPHFYLFVLVASVVAALCLLPDDMTGAALMGLVAATVIPTRQVLMPAINLATDTGRTRRFKALHTLSVGITLGHIGIAAWVLSRFI</sequence>
<keyword evidence="8" id="KW-1185">Reference proteome</keyword>
<dbReference type="Pfam" id="PF13664">
    <property type="entry name" value="DUF4149"/>
    <property type="match status" value="1"/>
</dbReference>
<evidence type="ECO:0000259" key="6">
    <source>
        <dbReference type="Pfam" id="PF13664"/>
    </source>
</evidence>
<reference evidence="7 8" key="1">
    <citation type="submission" date="2016-10" db="EMBL/GenBank/DDBJ databases">
        <authorList>
            <person name="de Groot N.N."/>
        </authorList>
    </citation>
    <scope>NUCLEOTIDE SEQUENCE [LARGE SCALE GENOMIC DNA]</scope>
    <source>
        <strain evidence="7 8">DSM 25294</strain>
    </source>
</reference>
<evidence type="ECO:0000313" key="7">
    <source>
        <dbReference type="EMBL" id="SDL50874.1"/>
    </source>
</evidence>
<accession>A0A1G9KMZ5</accession>
<dbReference type="Proteomes" id="UP000199382">
    <property type="component" value="Unassembled WGS sequence"/>
</dbReference>
<dbReference type="GO" id="GO:0016020">
    <property type="term" value="C:membrane"/>
    <property type="evidence" value="ECO:0007669"/>
    <property type="project" value="UniProtKB-SubCell"/>
</dbReference>
<keyword evidence="3 5" id="KW-1133">Transmembrane helix</keyword>
<gene>
    <name evidence="7" type="ORF">SAMN04488026_10908</name>
</gene>
<keyword evidence="4 5" id="KW-0472">Membrane</keyword>
<dbReference type="InterPro" id="IPR025423">
    <property type="entry name" value="TMEM205-like"/>
</dbReference>
<proteinExistence type="predicted"/>
<organism evidence="7 8">
    <name type="scientific">Aliiruegeria lutimaris</name>
    <dbReference type="NCBI Taxonomy" id="571298"/>
    <lineage>
        <taxon>Bacteria</taxon>
        <taxon>Pseudomonadati</taxon>
        <taxon>Pseudomonadota</taxon>
        <taxon>Alphaproteobacteria</taxon>
        <taxon>Rhodobacterales</taxon>
        <taxon>Roseobacteraceae</taxon>
        <taxon>Aliiruegeria</taxon>
    </lineage>
</organism>
<evidence type="ECO:0000256" key="2">
    <source>
        <dbReference type="ARBA" id="ARBA00022692"/>
    </source>
</evidence>
<evidence type="ECO:0000256" key="4">
    <source>
        <dbReference type="ARBA" id="ARBA00023136"/>
    </source>
</evidence>
<evidence type="ECO:0000256" key="3">
    <source>
        <dbReference type="ARBA" id="ARBA00022989"/>
    </source>
</evidence>
<dbReference type="OrthoDB" id="5741001at2"/>
<dbReference type="RefSeq" id="WP_093163748.1">
    <property type="nucleotide sequence ID" value="NZ_FNEK01000090.1"/>
</dbReference>